<dbReference type="InterPro" id="IPR000719">
    <property type="entry name" value="Prot_kinase_dom"/>
</dbReference>
<protein>
    <recommendedName>
        <fullName evidence="1">Protein kinase domain-containing protein</fullName>
    </recommendedName>
</protein>
<evidence type="ECO:0000313" key="2">
    <source>
        <dbReference type="EMBL" id="TDL15666.1"/>
    </source>
</evidence>
<evidence type="ECO:0000313" key="3">
    <source>
        <dbReference type="Proteomes" id="UP000294933"/>
    </source>
</evidence>
<dbReference type="Proteomes" id="UP000294933">
    <property type="component" value="Unassembled WGS sequence"/>
</dbReference>
<dbReference type="PANTHER" id="PTHR44167">
    <property type="entry name" value="OVARIAN-SPECIFIC SERINE/THREONINE-PROTEIN KINASE LOK-RELATED"/>
    <property type="match status" value="1"/>
</dbReference>
<dbReference type="GO" id="GO:0005524">
    <property type="term" value="F:ATP binding"/>
    <property type="evidence" value="ECO:0007669"/>
    <property type="project" value="InterPro"/>
</dbReference>
<dbReference type="OrthoDB" id="5987198at2759"/>
<evidence type="ECO:0000259" key="1">
    <source>
        <dbReference type="PROSITE" id="PS50011"/>
    </source>
</evidence>
<dbReference type="SUPFAM" id="SSF56112">
    <property type="entry name" value="Protein kinase-like (PK-like)"/>
    <property type="match status" value="1"/>
</dbReference>
<name>A0A4Y7PKU0_9AGAM</name>
<dbReference type="Gene3D" id="1.10.510.10">
    <property type="entry name" value="Transferase(Phosphotransferase) domain 1"/>
    <property type="match status" value="1"/>
</dbReference>
<dbReference type="VEuPathDB" id="FungiDB:BD410DRAFT_796205"/>
<dbReference type="EMBL" id="ML170267">
    <property type="protein sequence ID" value="TDL15666.1"/>
    <property type="molecule type" value="Genomic_DNA"/>
</dbReference>
<dbReference type="PANTHER" id="PTHR44167:SF30">
    <property type="entry name" value="PHOSPHORYLASE KINASE"/>
    <property type="match status" value="1"/>
</dbReference>
<dbReference type="SMART" id="SM00220">
    <property type="entry name" value="S_TKc"/>
    <property type="match status" value="1"/>
</dbReference>
<sequence length="372" mass="43451">MVQLPPGVERYQDIWDPANPAMLMPAEIFWQDHQKWLESVGYMLRPRYRPGWVPSWKGPNIIRYDFEDGQSLRYRQLMDATRISDGAMVALKTVEANVHPYEIEIAKFLSSEPLRSDPRNHCVPVYDVIRVPDTADTFLLVMPFLRRYDSPKFDTIGECIDFFTQIFEGLQFMHDHLVAHRDCCDNNIMMDPTAMYPKLFHPASSDKNLDFSGTAKHYTRTERPPRYLLIDFGLSRRYLSKDRPILEDPIRGGDKSVPEFQAYDDPCDPFPTDVYYIGNLIREEFIQRHFGFDFMQSLVEAMVHVEPAKRPTMNEVVARFDSICRTMSTTQLRARVARRNELSIVSGWRNMVHVARCCYYSLRRLPPSSSLQ</sequence>
<dbReference type="InterPro" id="IPR011009">
    <property type="entry name" value="Kinase-like_dom_sf"/>
</dbReference>
<keyword evidence="3" id="KW-1185">Reference proteome</keyword>
<dbReference type="PROSITE" id="PS50011">
    <property type="entry name" value="PROTEIN_KINASE_DOM"/>
    <property type="match status" value="1"/>
</dbReference>
<dbReference type="GO" id="GO:0044773">
    <property type="term" value="P:mitotic DNA damage checkpoint signaling"/>
    <property type="evidence" value="ECO:0007669"/>
    <property type="project" value="TreeGrafter"/>
</dbReference>
<reference evidence="2 3" key="1">
    <citation type="submission" date="2018-06" db="EMBL/GenBank/DDBJ databases">
        <title>A transcriptomic atlas of mushroom development highlights an independent origin of complex multicellularity.</title>
        <authorList>
            <consortium name="DOE Joint Genome Institute"/>
            <person name="Krizsan K."/>
            <person name="Almasi E."/>
            <person name="Merenyi Z."/>
            <person name="Sahu N."/>
            <person name="Viragh M."/>
            <person name="Koszo T."/>
            <person name="Mondo S."/>
            <person name="Kiss B."/>
            <person name="Balint B."/>
            <person name="Kues U."/>
            <person name="Barry K."/>
            <person name="Hegedus J.C."/>
            <person name="Henrissat B."/>
            <person name="Johnson J."/>
            <person name="Lipzen A."/>
            <person name="Ohm R."/>
            <person name="Nagy I."/>
            <person name="Pangilinan J."/>
            <person name="Yan J."/>
            <person name="Xiong Y."/>
            <person name="Grigoriev I.V."/>
            <person name="Hibbett D.S."/>
            <person name="Nagy L.G."/>
        </authorList>
    </citation>
    <scope>NUCLEOTIDE SEQUENCE [LARGE SCALE GENOMIC DNA]</scope>
    <source>
        <strain evidence="2 3">SZMC22713</strain>
    </source>
</reference>
<dbReference type="AlphaFoldDB" id="A0A4Y7PKU0"/>
<proteinExistence type="predicted"/>
<dbReference type="GO" id="GO:0005634">
    <property type="term" value="C:nucleus"/>
    <property type="evidence" value="ECO:0007669"/>
    <property type="project" value="TreeGrafter"/>
</dbReference>
<dbReference type="STRING" id="50990.A0A4Y7PKU0"/>
<dbReference type="GO" id="GO:0004674">
    <property type="term" value="F:protein serine/threonine kinase activity"/>
    <property type="evidence" value="ECO:0007669"/>
    <property type="project" value="TreeGrafter"/>
</dbReference>
<accession>A0A4Y7PKU0</accession>
<gene>
    <name evidence="2" type="ORF">BD410DRAFT_796205</name>
</gene>
<organism evidence="2 3">
    <name type="scientific">Rickenella mellea</name>
    <dbReference type="NCBI Taxonomy" id="50990"/>
    <lineage>
        <taxon>Eukaryota</taxon>
        <taxon>Fungi</taxon>
        <taxon>Dikarya</taxon>
        <taxon>Basidiomycota</taxon>
        <taxon>Agaricomycotina</taxon>
        <taxon>Agaricomycetes</taxon>
        <taxon>Hymenochaetales</taxon>
        <taxon>Rickenellaceae</taxon>
        <taxon>Rickenella</taxon>
    </lineage>
</organism>
<feature type="domain" description="Protein kinase" evidence="1">
    <location>
        <begin position="66"/>
        <end position="372"/>
    </location>
</feature>